<accession>A0AAD8HZR7</accession>
<proteinExistence type="predicted"/>
<comment type="caution">
    <text evidence="2">The sequence shown here is derived from an EMBL/GenBank/DDBJ whole genome shotgun (WGS) entry which is preliminary data.</text>
</comment>
<reference evidence="2" key="1">
    <citation type="submission" date="2023-02" db="EMBL/GenBank/DDBJ databases">
        <title>Genome of toxic invasive species Heracleum sosnowskyi carries increased number of genes despite the absence of recent whole-genome duplications.</title>
        <authorList>
            <person name="Schelkunov M."/>
            <person name="Shtratnikova V."/>
            <person name="Makarenko M."/>
            <person name="Klepikova A."/>
            <person name="Omelchenko D."/>
            <person name="Novikova G."/>
            <person name="Obukhova E."/>
            <person name="Bogdanov V."/>
            <person name="Penin A."/>
            <person name="Logacheva M."/>
        </authorList>
    </citation>
    <scope>NUCLEOTIDE SEQUENCE</scope>
    <source>
        <strain evidence="2">Hsosn_3</strain>
        <tissue evidence="2">Leaf</tissue>
    </source>
</reference>
<organism evidence="2 3">
    <name type="scientific">Heracleum sosnowskyi</name>
    <dbReference type="NCBI Taxonomy" id="360622"/>
    <lineage>
        <taxon>Eukaryota</taxon>
        <taxon>Viridiplantae</taxon>
        <taxon>Streptophyta</taxon>
        <taxon>Embryophyta</taxon>
        <taxon>Tracheophyta</taxon>
        <taxon>Spermatophyta</taxon>
        <taxon>Magnoliopsida</taxon>
        <taxon>eudicotyledons</taxon>
        <taxon>Gunneridae</taxon>
        <taxon>Pentapetalae</taxon>
        <taxon>asterids</taxon>
        <taxon>campanulids</taxon>
        <taxon>Apiales</taxon>
        <taxon>Apiaceae</taxon>
        <taxon>Apioideae</taxon>
        <taxon>apioid superclade</taxon>
        <taxon>Tordylieae</taxon>
        <taxon>Tordyliinae</taxon>
        <taxon>Heracleum</taxon>
    </lineage>
</organism>
<evidence type="ECO:0000313" key="3">
    <source>
        <dbReference type="Proteomes" id="UP001237642"/>
    </source>
</evidence>
<keyword evidence="3" id="KW-1185">Reference proteome</keyword>
<sequence length="356" mass="41034">MSRHKENLSDDKKLRGKTKARVEQGVNVERRSKFRNDPQFNIVDDDFVEDSLKAAKKGSKQRQVMLKDTKGNNVNSNASKKRTKSDFQESSDEGQNKKKKKLKKRIQDMRNKMKEQVLAAQVQNETKKDGNRKQKAAIGLKDDEEVVKKVRDYEGYIQRKFTPEVFSEMVAGLNKKQKEWVVRTGFGGLLQFQMQHYPHRLGYKIAESFDRKRCCLKLIDGDVEISPLIVSKVLGSLPFLIYLYVDRVKNNTTRDVERSIPAYIAWSDGLLRERQKNELNGNCFGVGEILKLDDKTEKLQRNDEAKLVFNGVTFSLTTDGVSMDGNECDQRKNVTEEQDNRAILHDELFDSTNDEV</sequence>
<protein>
    <submittedName>
        <fullName evidence="2">Uncharacterized protein</fullName>
    </submittedName>
</protein>
<reference evidence="2" key="2">
    <citation type="submission" date="2023-05" db="EMBL/GenBank/DDBJ databases">
        <authorList>
            <person name="Schelkunov M.I."/>
        </authorList>
    </citation>
    <scope>NUCLEOTIDE SEQUENCE</scope>
    <source>
        <strain evidence="2">Hsosn_3</strain>
        <tissue evidence="2">Leaf</tissue>
    </source>
</reference>
<feature type="compositionally biased region" description="Basic and acidic residues" evidence="1">
    <location>
        <begin position="1"/>
        <end position="13"/>
    </location>
</feature>
<dbReference type="EMBL" id="JAUIZM010000007">
    <property type="protein sequence ID" value="KAK1375839.1"/>
    <property type="molecule type" value="Genomic_DNA"/>
</dbReference>
<gene>
    <name evidence="2" type="ORF">POM88_032032</name>
</gene>
<dbReference type="AlphaFoldDB" id="A0AAD8HZR7"/>
<name>A0AAD8HZR7_9APIA</name>
<dbReference type="Proteomes" id="UP001237642">
    <property type="component" value="Unassembled WGS sequence"/>
</dbReference>
<feature type="region of interest" description="Disordered" evidence="1">
    <location>
        <begin position="1"/>
        <end position="105"/>
    </location>
</feature>
<evidence type="ECO:0000313" key="2">
    <source>
        <dbReference type="EMBL" id="KAK1375839.1"/>
    </source>
</evidence>
<evidence type="ECO:0000256" key="1">
    <source>
        <dbReference type="SAM" id="MobiDB-lite"/>
    </source>
</evidence>